<dbReference type="EMBL" id="AUSU01001885">
    <property type="protein sequence ID" value="EPS69946.1"/>
    <property type="molecule type" value="Genomic_DNA"/>
</dbReference>
<organism evidence="1 2">
    <name type="scientific">Genlisea aurea</name>
    <dbReference type="NCBI Taxonomy" id="192259"/>
    <lineage>
        <taxon>Eukaryota</taxon>
        <taxon>Viridiplantae</taxon>
        <taxon>Streptophyta</taxon>
        <taxon>Embryophyta</taxon>
        <taxon>Tracheophyta</taxon>
        <taxon>Spermatophyta</taxon>
        <taxon>Magnoliopsida</taxon>
        <taxon>eudicotyledons</taxon>
        <taxon>Gunneridae</taxon>
        <taxon>Pentapetalae</taxon>
        <taxon>asterids</taxon>
        <taxon>lamiids</taxon>
        <taxon>Lamiales</taxon>
        <taxon>Lentibulariaceae</taxon>
        <taxon>Genlisea</taxon>
    </lineage>
</organism>
<comment type="caution">
    <text evidence="1">The sequence shown here is derived from an EMBL/GenBank/DDBJ whole genome shotgun (WGS) entry which is preliminary data.</text>
</comment>
<dbReference type="OrthoDB" id="695262at2759"/>
<dbReference type="PANTHER" id="PTHR33264">
    <property type="entry name" value="EXPRESSED PROTEIN"/>
    <property type="match status" value="1"/>
</dbReference>
<gene>
    <name evidence="1" type="ORF">M569_04817</name>
</gene>
<dbReference type="Proteomes" id="UP000015453">
    <property type="component" value="Unassembled WGS sequence"/>
</dbReference>
<reference evidence="1 2" key="1">
    <citation type="journal article" date="2013" name="BMC Genomics">
        <title>The miniature genome of a carnivorous plant Genlisea aurea contains a low number of genes and short non-coding sequences.</title>
        <authorList>
            <person name="Leushkin E.V."/>
            <person name="Sutormin R.A."/>
            <person name="Nabieva E.R."/>
            <person name="Penin A.A."/>
            <person name="Kondrashov A.S."/>
            <person name="Logacheva M.D."/>
        </authorList>
    </citation>
    <scope>NUCLEOTIDE SEQUENCE [LARGE SCALE GENOMIC DNA]</scope>
</reference>
<keyword evidence="2" id="KW-1185">Reference proteome</keyword>
<accession>S8CY55</accession>
<name>S8CY55_9LAMI</name>
<sequence length="147" mass="16245">SAVDRGEPLLDYSVDCSSPRGGGSRKARLAEAAGVATVECAAVCCCCPCVVADFLVLAVYRLPAGLCRKAIRRNRRLKKAKKVGGASRWGSDDEEFEFEFRIRSLSDHHQAIVNAVESLSHDEEVIKLENEMWEKFNAAGFWRAPDE</sequence>
<proteinExistence type="predicted"/>
<evidence type="ECO:0000313" key="1">
    <source>
        <dbReference type="EMBL" id="EPS69946.1"/>
    </source>
</evidence>
<dbReference type="AlphaFoldDB" id="S8CY55"/>
<feature type="non-terminal residue" evidence="1">
    <location>
        <position position="147"/>
    </location>
</feature>
<protein>
    <submittedName>
        <fullName evidence="1">Uncharacterized protein</fullName>
    </submittedName>
</protein>
<dbReference type="PANTHER" id="PTHR33264:SF8">
    <property type="entry name" value="EXPRESSED PROTEIN"/>
    <property type="match status" value="1"/>
</dbReference>
<feature type="non-terminal residue" evidence="1">
    <location>
        <position position="1"/>
    </location>
</feature>
<evidence type="ECO:0000313" key="2">
    <source>
        <dbReference type="Proteomes" id="UP000015453"/>
    </source>
</evidence>